<dbReference type="RefSeq" id="WP_069035409.1">
    <property type="nucleotide sequence ID" value="NZ_MDKC01000036.1"/>
</dbReference>
<dbReference type="PANTHER" id="PTHR43000">
    <property type="entry name" value="DTDP-D-GLUCOSE 4,6-DEHYDRATASE-RELATED"/>
    <property type="match status" value="1"/>
</dbReference>
<evidence type="ECO:0000259" key="1">
    <source>
        <dbReference type="Pfam" id="PF16363"/>
    </source>
</evidence>
<protein>
    <submittedName>
        <fullName evidence="2">UDP-glucose 4-epimerase</fullName>
    </submittedName>
</protein>
<evidence type="ECO:0000313" key="2">
    <source>
        <dbReference type="EMBL" id="ODG90080.1"/>
    </source>
</evidence>
<dbReference type="InterPro" id="IPR016040">
    <property type="entry name" value="NAD(P)-bd_dom"/>
</dbReference>
<comment type="caution">
    <text evidence="2">The sequence shown here is derived from an EMBL/GenBank/DDBJ whole genome shotgun (WGS) entry which is preliminary data.</text>
</comment>
<dbReference type="Gene3D" id="3.40.50.720">
    <property type="entry name" value="NAD(P)-binding Rossmann-like Domain"/>
    <property type="match status" value="1"/>
</dbReference>
<feature type="domain" description="NAD(P)-binding" evidence="1">
    <location>
        <begin position="5"/>
        <end position="301"/>
    </location>
</feature>
<proteinExistence type="predicted"/>
<dbReference type="EMBL" id="MDKC01000036">
    <property type="protein sequence ID" value="ODG90080.1"/>
    <property type="molecule type" value="Genomic_DNA"/>
</dbReference>
<gene>
    <name evidence="2" type="ORF">BED47_14555</name>
</gene>
<reference evidence="2 3" key="1">
    <citation type="submission" date="2016-07" db="EMBL/GenBank/DDBJ databases">
        <authorList>
            <person name="Townsley L."/>
            <person name="Shank E.A."/>
        </authorList>
    </citation>
    <scope>NUCLEOTIDE SEQUENCE [LARGE SCALE GENOMIC DNA]</scope>
    <source>
        <strain evidence="2 3">CH01</strain>
    </source>
</reference>
<dbReference type="SUPFAM" id="SSF51735">
    <property type="entry name" value="NAD(P)-binding Rossmann-fold domains"/>
    <property type="match status" value="1"/>
</dbReference>
<keyword evidence="3" id="KW-1185">Reference proteome</keyword>
<evidence type="ECO:0000313" key="3">
    <source>
        <dbReference type="Proteomes" id="UP000094580"/>
    </source>
</evidence>
<name>A0ABX2ZK33_9BACI</name>
<accession>A0ABX2ZK33</accession>
<dbReference type="InterPro" id="IPR036291">
    <property type="entry name" value="NAD(P)-bd_dom_sf"/>
</dbReference>
<organism evidence="2 3">
    <name type="scientific">Gottfriedia luciferensis</name>
    <dbReference type="NCBI Taxonomy" id="178774"/>
    <lineage>
        <taxon>Bacteria</taxon>
        <taxon>Bacillati</taxon>
        <taxon>Bacillota</taxon>
        <taxon>Bacilli</taxon>
        <taxon>Bacillales</taxon>
        <taxon>Bacillaceae</taxon>
        <taxon>Gottfriedia</taxon>
    </lineage>
</organism>
<dbReference type="Pfam" id="PF16363">
    <property type="entry name" value="GDP_Man_Dehyd"/>
    <property type="match status" value="1"/>
</dbReference>
<sequence>MKKILITGGAGFIGSNLVKMYIDKGYQVVVVDDLSSGNIATLPPNVTFYEESICNSKFIDIVLKEKPDIINHHAAQIDVQFSIQHPLEDAKINILGTLNLLEAVRKLKEEKEVALVYASSAAVYGNPVYLGVDENHQKHPISYYGISKLTPEYYINVYHQLYEIPFTILRYANVYGIGQDPKGEGGVISILMDKIISNSTFTVFGDGEQTRDYIYVEDIASANFNAGEQPANDVCNVGTNIKTSLNTLLEVTEQILNRKIEVQYQDERSGDIRDSYLTNEKIHSLLNWQPAYTLYEGLEKTLNYYIQQANKDVE</sequence>
<dbReference type="Proteomes" id="UP000094580">
    <property type="component" value="Unassembled WGS sequence"/>
</dbReference>